<proteinExistence type="predicted"/>
<dbReference type="EMBL" id="BPQB01000036">
    <property type="protein sequence ID" value="GJE94008.1"/>
    <property type="molecule type" value="Genomic_DNA"/>
</dbReference>
<organism evidence="2 3">
    <name type="scientific">Phanerochaete sordida</name>
    <dbReference type="NCBI Taxonomy" id="48140"/>
    <lineage>
        <taxon>Eukaryota</taxon>
        <taxon>Fungi</taxon>
        <taxon>Dikarya</taxon>
        <taxon>Basidiomycota</taxon>
        <taxon>Agaricomycotina</taxon>
        <taxon>Agaricomycetes</taxon>
        <taxon>Polyporales</taxon>
        <taxon>Phanerochaetaceae</taxon>
        <taxon>Phanerochaete</taxon>
    </lineage>
</organism>
<feature type="region of interest" description="Disordered" evidence="1">
    <location>
        <begin position="1"/>
        <end position="33"/>
    </location>
</feature>
<evidence type="ECO:0000313" key="2">
    <source>
        <dbReference type="EMBL" id="GJE94008.1"/>
    </source>
</evidence>
<accession>A0A9P3GDB9</accession>
<sequence length="81" mass="9014">MSKQGSLRYTVPDLLGPCPRQTHREKADGWNVPRAGLGYETGRWLFRDAPEQPPDKATEMDAADDDPARSMSFAVQAEEGH</sequence>
<dbReference type="Proteomes" id="UP000703269">
    <property type="component" value="Unassembled WGS sequence"/>
</dbReference>
<gene>
    <name evidence="2" type="ORF">PsYK624_101760</name>
</gene>
<dbReference type="AlphaFoldDB" id="A0A9P3GDB9"/>
<keyword evidence="3" id="KW-1185">Reference proteome</keyword>
<reference evidence="2 3" key="1">
    <citation type="submission" date="2021-08" db="EMBL/GenBank/DDBJ databases">
        <title>Draft Genome Sequence of Phanerochaete sordida strain YK-624.</title>
        <authorList>
            <person name="Mori T."/>
            <person name="Dohra H."/>
            <person name="Suzuki T."/>
            <person name="Kawagishi H."/>
            <person name="Hirai H."/>
        </authorList>
    </citation>
    <scope>NUCLEOTIDE SEQUENCE [LARGE SCALE GENOMIC DNA]</scope>
    <source>
        <strain evidence="2 3">YK-624</strain>
    </source>
</reference>
<comment type="caution">
    <text evidence="2">The sequence shown here is derived from an EMBL/GenBank/DDBJ whole genome shotgun (WGS) entry which is preliminary data.</text>
</comment>
<evidence type="ECO:0000313" key="3">
    <source>
        <dbReference type="Proteomes" id="UP000703269"/>
    </source>
</evidence>
<evidence type="ECO:0000256" key="1">
    <source>
        <dbReference type="SAM" id="MobiDB-lite"/>
    </source>
</evidence>
<protein>
    <submittedName>
        <fullName evidence="2">Uncharacterized protein</fullName>
    </submittedName>
</protein>
<feature type="region of interest" description="Disordered" evidence="1">
    <location>
        <begin position="47"/>
        <end position="81"/>
    </location>
</feature>
<feature type="compositionally biased region" description="Basic and acidic residues" evidence="1">
    <location>
        <begin position="47"/>
        <end position="59"/>
    </location>
</feature>
<name>A0A9P3GDB9_9APHY</name>